<organism evidence="9 10">
    <name type="scientific">Thorsellia kenyensis</name>
    <dbReference type="NCBI Taxonomy" id="1549888"/>
    <lineage>
        <taxon>Bacteria</taxon>
        <taxon>Pseudomonadati</taxon>
        <taxon>Pseudomonadota</taxon>
        <taxon>Gammaproteobacteria</taxon>
        <taxon>Enterobacterales</taxon>
        <taxon>Thorselliaceae</taxon>
        <taxon>Thorsellia</taxon>
    </lineage>
</organism>
<dbReference type="RefSeq" id="WP_385876840.1">
    <property type="nucleotide sequence ID" value="NZ_JBHLXE010000071.1"/>
</dbReference>
<dbReference type="EMBL" id="JBHLXE010000071">
    <property type="protein sequence ID" value="MFC0179737.1"/>
    <property type="molecule type" value="Genomic_DNA"/>
</dbReference>
<dbReference type="Proteomes" id="UP001589758">
    <property type="component" value="Unassembled WGS sequence"/>
</dbReference>
<comment type="subcellular location">
    <subcellularLocation>
        <location evidence="1">Cell outer membrane</location>
        <topology evidence="1">Multi-pass membrane protein</topology>
    </subcellularLocation>
</comment>
<dbReference type="PRINTS" id="PR00183">
    <property type="entry name" value="ECOLIPORIN"/>
</dbReference>
<proteinExistence type="inferred from homology"/>
<comment type="similarity">
    <text evidence="2">Belongs to the Gram-negative porin family.</text>
</comment>
<comment type="caution">
    <text evidence="9">The sequence shown here is derived from an EMBL/GenBank/DDBJ whole genome shotgun (WGS) entry which is preliminary data.</text>
</comment>
<keyword evidence="3" id="KW-1134">Transmembrane beta strand</keyword>
<dbReference type="InterPro" id="IPR023614">
    <property type="entry name" value="Porin_dom_sf"/>
</dbReference>
<evidence type="ECO:0000256" key="5">
    <source>
        <dbReference type="ARBA" id="ARBA00022729"/>
    </source>
</evidence>
<evidence type="ECO:0000256" key="1">
    <source>
        <dbReference type="ARBA" id="ARBA00004571"/>
    </source>
</evidence>
<evidence type="ECO:0000256" key="7">
    <source>
        <dbReference type="ARBA" id="ARBA00023237"/>
    </source>
</evidence>
<evidence type="ECO:0000256" key="4">
    <source>
        <dbReference type="ARBA" id="ARBA00022692"/>
    </source>
</evidence>
<evidence type="ECO:0000256" key="2">
    <source>
        <dbReference type="ARBA" id="ARBA00007539"/>
    </source>
</evidence>
<dbReference type="PRINTS" id="PR00182">
    <property type="entry name" value="ECOLNEIPORIN"/>
</dbReference>
<dbReference type="InterPro" id="IPR050298">
    <property type="entry name" value="Gram-neg_bact_OMP"/>
</dbReference>
<evidence type="ECO:0000256" key="3">
    <source>
        <dbReference type="ARBA" id="ARBA00022452"/>
    </source>
</evidence>
<dbReference type="PANTHER" id="PTHR34501">
    <property type="entry name" value="PROTEIN YDDL-RELATED"/>
    <property type="match status" value="1"/>
</dbReference>
<evidence type="ECO:0000256" key="6">
    <source>
        <dbReference type="ARBA" id="ARBA00023136"/>
    </source>
</evidence>
<gene>
    <name evidence="9" type="ORF">ACFFIT_06510</name>
</gene>
<dbReference type="SUPFAM" id="SSF56935">
    <property type="entry name" value="Porins"/>
    <property type="match status" value="1"/>
</dbReference>
<evidence type="ECO:0000313" key="10">
    <source>
        <dbReference type="Proteomes" id="UP001589758"/>
    </source>
</evidence>
<evidence type="ECO:0000313" key="9">
    <source>
        <dbReference type="EMBL" id="MFC0179737.1"/>
    </source>
</evidence>
<dbReference type="Gene3D" id="2.40.160.10">
    <property type="entry name" value="Porin"/>
    <property type="match status" value="1"/>
</dbReference>
<dbReference type="InterPro" id="IPR033900">
    <property type="entry name" value="Gram_neg_porin_domain"/>
</dbReference>
<dbReference type="CDD" id="cd00342">
    <property type="entry name" value="gram_neg_porins"/>
    <property type="match status" value="1"/>
</dbReference>
<feature type="chain" id="PRO_5047105741" evidence="8">
    <location>
        <begin position="22"/>
        <end position="412"/>
    </location>
</feature>
<reference evidence="9 10" key="1">
    <citation type="submission" date="2024-09" db="EMBL/GenBank/DDBJ databases">
        <authorList>
            <person name="Sun Q."/>
            <person name="Mori K."/>
        </authorList>
    </citation>
    <scope>NUCLEOTIDE SEQUENCE [LARGE SCALE GENOMIC DNA]</scope>
    <source>
        <strain evidence="9 10">CCM 8545</strain>
    </source>
</reference>
<evidence type="ECO:0000256" key="8">
    <source>
        <dbReference type="SAM" id="SignalP"/>
    </source>
</evidence>
<keyword evidence="10" id="KW-1185">Reference proteome</keyword>
<sequence>MNRKVLAVAITALLAANAANAAEIYNKDGNKIELKGKVEAQYTIRGDSDRYVRDGNNNPVFFAKEEHANEDETIARLGFHGETQINSELTGYGVFEQQFTPDNRSGNGDDTDETRLAYAGLKYGNLGSLDFGRNNGIVKYVHDFTDNAAVFGGDGFGGGTDRFMTGRASSVATYSVHDAYGYVDGLNMYVQYQAKHNEVGTDADGFITGGLKESNGDGIAFTTTYEHEIGLGAAVTYANSDRLESQRFLGINVIDPATNTTSFIGTGSDGNNAEFWAIAAKYDANNVYAAISWAESNNLHLNGDETEFYKKTRGLEAVANYTFDFGLTPSIVYNQLRARDIKDNGIYTDANNRVSDAYVTKYVGIGAEYSFNKNMDMAVGYKFNLIDDEAEYTNYAGIAADDQFTARLTYSF</sequence>
<keyword evidence="5 8" id="KW-0732">Signal</keyword>
<accession>A0ABV6C9T6</accession>
<keyword evidence="4" id="KW-0812">Transmembrane</keyword>
<dbReference type="PANTHER" id="PTHR34501:SF8">
    <property type="entry name" value="OUTER MEMBRANE PORIN N-RELATED"/>
    <property type="match status" value="1"/>
</dbReference>
<keyword evidence="6" id="KW-0472">Membrane</keyword>
<dbReference type="InterPro" id="IPR001897">
    <property type="entry name" value="Porin_gammaproteobac"/>
</dbReference>
<keyword evidence="7" id="KW-0998">Cell outer membrane</keyword>
<feature type="signal peptide" evidence="8">
    <location>
        <begin position="1"/>
        <end position="21"/>
    </location>
</feature>
<name>A0ABV6C9T6_9GAMM</name>
<dbReference type="InterPro" id="IPR001702">
    <property type="entry name" value="Porin_Gram-ve"/>
</dbReference>
<dbReference type="Pfam" id="PF00267">
    <property type="entry name" value="Porin_1"/>
    <property type="match status" value="1"/>
</dbReference>
<protein>
    <submittedName>
        <fullName evidence="9">Porin</fullName>
    </submittedName>
</protein>